<dbReference type="InterPro" id="IPR036188">
    <property type="entry name" value="FAD/NAD-bd_sf"/>
</dbReference>
<keyword evidence="3" id="KW-0274">FAD</keyword>
<evidence type="ECO:0000259" key="8">
    <source>
        <dbReference type="Pfam" id="PF01494"/>
    </source>
</evidence>
<dbReference type="GO" id="GO:0071949">
    <property type="term" value="F:FAD binding"/>
    <property type="evidence" value="ECO:0007669"/>
    <property type="project" value="InterPro"/>
</dbReference>
<dbReference type="PANTHER" id="PTHR13789:SF309">
    <property type="entry name" value="PUTATIVE (AFU_ORTHOLOGUE AFUA_6G14510)-RELATED"/>
    <property type="match status" value="1"/>
</dbReference>
<comment type="similarity">
    <text evidence="1">Belongs to the paxM FAD-dependent monooxygenase family.</text>
</comment>
<dbReference type="PRINTS" id="PR00420">
    <property type="entry name" value="RNGMNOXGNASE"/>
</dbReference>
<keyword evidence="4" id="KW-0560">Oxidoreductase</keyword>
<evidence type="ECO:0000256" key="2">
    <source>
        <dbReference type="ARBA" id="ARBA00022630"/>
    </source>
</evidence>
<dbReference type="Gene3D" id="3.50.50.60">
    <property type="entry name" value="FAD/NAD(P)-binding domain"/>
    <property type="match status" value="1"/>
</dbReference>
<feature type="signal peptide" evidence="7">
    <location>
        <begin position="1"/>
        <end position="18"/>
    </location>
</feature>
<evidence type="ECO:0000313" key="10">
    <source>
        <dbReference type="Proteomes" id="UP000799539"/>
    </source>
</evidence>
<evidence type="ECO:0000313" key="9">
    <source>
        <dbReference type="EMBL" id="KAF2216136.1"/>
    </source>
</evidence>
<proteinExistence type="inferred from homology"/>
<dbReference type="InterPro" id="IPR002938">
    <property type="entry name" value="FAD-bd"/>
</dbReference>
<feature type="chain" id="PRO_5025380387" description="FAD-binding domain-containing protein" evidence="7">
    <location>
        <begin position="19"/>
        <end position="458"/>
    </location>
</feature>
<dbReference type="InterPro" id="IPR050493">
    <property type="entry name" value="FAD-dep_Monooxygenase_BioMet"/>
</dbReference>
<keyword evidence="10" id="KW-1185">Reference proteome</keyword>
<reference evidence="9" key="1">
    <citation type="journal article" date="2020" name="Stud. Mycol.">
        <title>101 Dothideomycetes genomes: a test case for predicting lifestyles and emergence of pathogens.</title>
        <authorList>
            <person name="Haridas S."/>
            <person name="Albert R."/>
            <person name="Binder M."/>
            <person name="Bloem J."/>
            <person name="Labutti K."/>
            <person name="Salamov A."/>
            <person name="Andreopoulos B."/>
            <person name="Baker S."/>
            <person name="Barry K."/>
            <person name="Bills G."/>
            <person name="Bluhm B."/>
            <person name="Cannon C."/>
            <person name="Castanera R."/>
            <person name="Culley D."/>
            <person name="Daum C."/>
            <person name="Ezra D."/>
            <person name="Gonzalez J."/>
            <person name="Henrissat B."/>
            <person name="Kuo A."/>
            <person name="Liang C."/>
            <person name="Lipzen A."/>
            <person name="Lutzoni F."/>
            <person name="Magnuson J."/>
            <person name="Mondo S."/>
            <person name="Nolan M."/>
            <person name="Ohm R."/>
            <person name="Pangilinan J."/>
            <person name="Park H.-J."/>
            <person name="Ramirez L."/>
            <person name="Alfaro M."/>
            <person name="Sun H."/>
            <person name="Tritt A."/>
            <person name="Yoshinaga Y."/>
            <person name="Zwiers L.-H."/>
            <person name="Turgeon B."/>
            <person name="Goodwin S."/>
            <person name="Spatafora J."/>
            <person name="Crous P."/>
            <person name="Grigoriev I."/>
        </authorList>
    </citation>
    <scope>NUCLEOTIDE SEQUENCE</scope>
    <source>
        <strain evidence="9">SCOH1-5</strain>
    </source>
</reference>
<feature type="region of interest" description="Disordered" evidence="6">
    <location>
        <begin position="359"/>
        <end position="383"/>
    </location>
</feature>
<evidence type="ECO:0000256" key="4">
    <source>
        <dbReference type="ARBA" id="ARBA00023002"/>
    </source>
</evidence>
<dbReference type="Proteomes" id="UP000799539">
    <property type="component" value="Unassembled WGS sequence"/>
</dbReference>
<protein>
    <recommendedName>
        <fullName evidence="8">FAD-binding domain-containing protein</fullName>
    </recommendedName>
</protein>
<accession>A0A6A6FRM6</accession>
<evidence type="ECO:0000256" key="6">
    <source>
        <dbReference type="SAM" id="MobiDB-lite"/>
    </source>
</evidence>
<keyword evidence="5" id="KW-0503">Monooxygenase</keyword>
<evidence type="ECO:0000256" key="7">
    <source>
        <dbReference type="SAM" id="SignalP"/>
    </source>
</evidence>
<organism evidence="9 10">
    <name type="scientific">Cercospora zeae-maydis SCOH1-5</name>
    <dbReference type="NCBI Taxonomy" id="717836"/>
    <lineage>
        <taxon>Eukaryota</taxon>
        <taxon>Fungi</taxon>
        <taxon>Dikarya</taxon>
        <taxon>Ascomycota</taxon>
        <taxon>Pezizomycotina</taxon>
        <taxon>Dothideomycetes</taxon>
        <taxon>Dothideomycetidae</taxon>
        <taxon>Mycosphaerellales</taxon>
        <taxon>Mycosphaerellaceae</taxon>
        <taxon>Cercospora</taxon>
    </lineage>
</organism>
<name>A0A6A6FRM6_9PEZI</name>
<dbReference type="AlphaFoldDB" id="A0A6A6FRM6"/>
<keyword evidence="7" id="KW-0732">Signal</keyword>
<dbReference type="Pfam" id="PF01494">
    <property type="entry name" value="FAD_binding_3"/>
    <property type="match status" value="1"/>
</dbReference>
<dbReference type="EMBL" id="ML992664">
    <property type="protein sequence ID" value="KAF2216136.1"/>
    <property type="molecule type" value="Genomic_DNA"/>
</dbReference>
<keyword evidence="2" id="KW-0285">Flavoprotein</keyword>
<evidence type="ECO:0000256" key="1">
    <source>
        <dbReference type="ARBA" id="ARBA00007992"/>
    </source>
</evidence>
<evidence type="ECO:0000256" key="5">
    <source>
        <dbReference type="ARBA" id="ARBA00023033"/>
    </source>
</evidence>
<dbReference type="PANTHER" id="PTHR13789">
    <property type="entry name" value="MONOOXYGENASE"/>
    <property type="match status" value="1"/>
</dbReference>
<dbReference type="SUPFAM" id="SSF51905">
    <property type="entry name" value="FAD/NAD(P)-binding domain"/>
    <property type="match status" value="1"/>
</dbReference>
<gene>
    <name evidence="9" type="ORF">CERZMDRAFT_33387</name>
</gene>
<sequence>MHIIIIGAGLGGLSATLAFSDPSTNGLHKHRITLLERRPSLSPSGGGMNIRPGASRILHSWGMKADLENIGDETKGFLIRDLKSGEIATKNVGVEMSDEIDWGVLREGLIRLLWEKVKERMNVGGEVDVRFGVDVDRVEEDETLGIARVRLSGGETLEGDLILAADGIRSKIRGQILEDCGKDVDPIISDVTLYGVKVNAEKVLERAETKRLGVSDFATVGLFGIREDNDMDGLWDERGDIEYVRNCFEGSCNDLGSMLAMAEECDRWKLAELPDLPRWFSKGGRIALLGDSAHAMEPNAAQGYAMIVEDIGVLQYLISRNTTPARRLPGILETWERLRKPRAERIKAYAKHNGASFLSSTPPPSIRPTRSKPATIKGHPFPAKSLKDVRPDMNAKFDSAAFLKWALDYDAVGEVSCTSLSHAKTKSAKLIASFTGQKIHQRQVFSSMTKSTSGYIRL</sequence>
<feature type="domain" description="FAD-binding" evidence="8">
    <location>
        <begin position="3"/>
        <end position="176"/>
    </location>
</feature>
<evidence type="ECO:0000256" key="3">
    <source>
        <dbReference type="ARBA" id="ARBA00022827"/>
    </source>
</evidence>
<dbReference type="GO" id="GO:0004497">
    <property type="term" value="F:monooxygenase activity"/>
    <property type="evidence" value="ECO:0007669"/>
    <property type="project" value="UniProtKB-KW"/>
</dbReference>
<dbReference type="OrthoDB" id="16820at2759"/>